<feature type="chain" id="PRO_5040913014" description="Sulfurtransferase" evidence="4">
    <location>
        <begin position="28"/>
        <end position="337"/>
    </location>
</feature>
<dbReference type="SUPFAM" id="SSF52821">
    <property type="entry name" value="Rhodanese/Cell cycle control phosphatase"/>
    <property type="match status" value="2"/>
</dbReference>
<dbReference type="RefSeq" id="WP_277443095.1">
    <property type="nucleotide sequence ID" value="NZ_JAKOAV010000007.1"/>
</dbReference>
<evidence type="ECO:0000313" key="7">
    <source>
        <dbReference type="Proteomes" id="UP001154312"/>
    </source>
</evidence>
<dbReference type="AlphaFoldDB" id="A0A9X4H5R1"/>
<comment type="caution">
    <text evidence="6">The sequence shown here is derived from an EMBL/GenBank/DDBJ whole genome shotgun (WGS) entry which is preliminary data.</text>
</comment>
<dbReference type="GO" id="GO:0004792">
    <property type="term" value="F:thiosulfate-cyanide sulfurtransferase activity"/>
    <property type="evidence" value="ECO:0007669"/>
    <property type="project" value="UniProtKB-EC"/>
</dbReference>
<dbReference type="InterPro" id="IPR001307">
    <property type="entry name" value="Thiosulphate_STrfase_CS"/>
</dbReference>
<reference evidence="6" key="1">
    <citation type="submission" date="2022-02" db="EMBL/GenBank/DDBJ databases">
        <authorList>
            <person name="Leng L."/>
        </authorList>
    </citation>
    <scope>NUCLEOTIDE SEQUENCE</scope>
    <source>
        <strain evidence="6">JI</strain>
    </source>
</reference>
<evidence type="ECO:0000256" key="2">
    <source>
        <dbReference type="ARBA" id="ARBA00047549"/>
    </source>
</evidence>
<keyword evidence="3" id="KW-0808">Transferase</keyword>
<dbReference type="InterPro" id="IPR051126">
    <property type="entry name" value="Thiosulfate_sulfurtransferase"/>
</dbReference>
<sequence>MNKKSLSILIYCLATILIFAISLTALASCKRQYRSSKPAVVQPKQKDPAQLAADKISEYSNPDAVISVYELNKMTSDPNVSILDTRGRSFQVFAYSYPAGHVPGAIPILHAEYTHPAYNDRLAAPDQVQKTLGDKGINSQKKIVLYGNDGLQARIYWILKAYGCDNPVQILDGGYEKWKEAGFEAAVAAPIITPSNFAFNYAKADTNIYTNLEEVVDAILNYTPSTIIVDTRSKNEYLVGHIPTSVNISLLDTLNEDKTFKAIQELNVLMASKGVTPDKKVLVYSNNGVESSLVWFVLHELMGFSNVKNYDGGFSEWVERELVLEYGEQQLVVKPVK</sequence>
<evidence type="ECO:0000256" key="3">
    <source>
        <dbReference type="RuleBase" id="RU000507"/>
    </source>
</evidence>
<dbReference type="PANTHER" id="PTHR43855:SF1">
    <property type="entry name" value="THIOSULFATE SULFURTRANSFERASE"/>
    <property type="match status" value="1"/>
</dbReference>
<organism evidence="6 7">
    <name type="scientific">Pelotomaculum isophthalicicum JI</name>
    <dbReference type="NCBI Taxonomy" id="947010"/>
    <lineage>
        <taxon>Bacteria</taxon>
        <taxon>Bacillati</taxon>
        <taxon>Bacillota</taxon>
        <taxon>Clostridia</taxon>
        <taxon>Eubacteriales</taxon>
        <taxon>Desulfotomaculaceae</taxon>
        <taxon>Pelotomaculum</taxon>
    </lineage>
</organism>
<dbReference type="Gene3D" id="3.40.250.10">
    <property type="entry name" value="Rhodanese-like domain"/>
    <property type="match status" value="2"/>
</dbReference>
<dbReference type="InterPro" id="IPR001763">
    <property type="entry name" value="Rhodanese-like_dom"/>
</dbReference>
<evidence type="ECO:0000256" key="1">
    <source>
        <dbReference type="ARBA" id="ARBA00022737"/>
    </source>
</evidence>
<dbReference type="SMART" id="SM00450">
    <property type="entry name" value="RHOD"/>
    <property type="match status" value="2"/>
</dbReference>
<dbReference type="PROSITE" id="PS51257">
    <property type="entry name" value="PROKAR_LIPOPROTEIN"/>
    <property type="match status" value="1"/>
</dbReference>
<dbReference type="Pfam" id="PF00581">
    <property type="entry name" value="Rhodanese"/>
    <property type="match status" value="2"/>
</dbReference>
<gene>
    <name evidence="6" type="ORF">L7E55_05635</name>
</gene>
<proteinExistence type="predicted"/>
<accession>A0A9X4H5R1</accession>
<dbReference type="CDD" id="cd01448">
    <property type="entry name" value="TST_Repeat_1"/>
    <property type="match status" value="1"/>
</dbReference>
<dbReference type="EMBL" id="JAKOAV010000007">
    <property type="protein sequence ID" value="MDF9407844.1"/>
    <property type="molecule type" value="Genomic_DNA"/>
</dbReference>
<evidence type="ECO:0000256" key="4">
    <source>
        <dbReference type="SAM" id="SignalP"/>
    </source>
</evidence>
<dbReference type="PROSITE" id="PS00683">
    <property type="entry name" value="RHODANESE_2"/>
    <property type="match status" value="1"/>
</dbReference>
<dbReference type="CDD" id="cd01449">
    <property type="entry name" value="TST_Repeat_2"/>
    <property type="match status" value="1"/>
</dbReference>
<keyword evidence="1" id="KW-0677">Repeat</keyword>
<feature type="domain" description="Rhodanese" evidence="5">
    <location>
        <begin position="76"/>
        <end position="187"/>
    </location>
</feature>
<keyword evidence="7" id="KW-1185">Reference proteome</keyword>
<dbReference type="InterPro" id="IPR036873">
    <property type="entry name" value="Rhodanese-like_dom_sf"/>
</dbReference>
<evidence type="ECO:0000259" key="5">
    <source>
        <dbReference type="PROSITE" id="PS50206"/>
    </source>
</evidence>
<dbReference type="Proteomes" id="UP001154312">
    <property type="component" value="Unassembled WGS sequence"/>
</dbReference>
<dbReference type="PANTHER" id="PTHR43855">
    <property type="entry name" value="THIOSULFATE SULFURTRANSFERASE"/>
    <property type="match status" value="1"/>
</dbReference>
<comment type="catalytic activity">
    <reaction evidence="2">
        <text>thiosulfate + hydrogen cyanide = thiocyanate + sulfite + 2 H(+)</text>
        <dbReference type="Rhea" id="RHEA:16881"/>
        <dbReference type="ChEBI" id="CHEBI:15378"/>
        <dbReference type="ChEBI" id="CHEBI:17359"/>
        <dbReference type="ChEBI" id="CHEBI:18022"/>
        <dbReference type="ChEBI" id="CHEBI:18407"/>
        <dbReference type="ChEBI" id="CHEBI:33542"/>
        <dbReference type="EC" id="2.8.1.1"/>
    </reaction>
</comment>
<name>A0A9X4H5R1_9FIRM</name>
<feature type="domain" description="Rhodanese" evidence="5">
    <location>
        <begin position="222"/>
        <end position="326"/>
    </location>
</feature>
<dbReference type="PROSITE" id="PS50206">
    <property type="entry name" value="RHODANESE_3"/>
    <property type="match status" value="2"/>
</dbReference>
<keyword evidence="4" id="KW-0732">Signal</keyword>
<feature type="signal peptide" evidence="4">
    <location>
        <begin position="1"/>
        <end position="27"/>
    </location>
</feature>
<protein>
    <recommendedName>
        <fullName evidence="3">Sulfurtransferase</fullName>
    </recommendedName>
</protein>
<evidence type="ECO:0000313" key="6">
    <source>
        <dbReference type="EMBL" id="MDF9407844.1"/>
    </source>
</evidence>